<dbReference type="InterPro" id="IPR001041">
    <property type="entry name" value="2Fe-2S_ferredoxin-type"/>
</dbReference>
<comment type="caution">
    <text evidence="2">The sequence shown here is derived from an EMBL/GenBank/DDBJ whole genome shotgun (WGS) entry which is preliminary data.</text>
</comment>
<dbReference type="InterPro" id="IPR042259">
    <property type="entry name" value="Raco-like_middle_sf"/>
</dbReference>
<dbReference type="Gene3D" id="3.10.20.30">
    <property type="match status" value="1"/>
</dbReference>
<dbReference type="AlphaFoldDB" id="X1BZA6"/>
<dbReference type="InterPro" id="IPR040506">
    <property type="entry name" value="RACo_linker"/>
</dbReference>
<dbReference type="InterPro" id="IPR036010">
    <property type="entry name" value="2Fe-2S_ferredoxin-like_sf"/>
</dbReference>
<proteinExistence type="predicted"/>
<accession>X1BZA6</accession>
<feature type="non-terminal residue" evidence="2">
    <location>
        <position position="293"/>
    </location>
</feature>
<dbReference type="EMBL" id="BART01018738">
    <property type="protein sequence ID" value="GAG77451.1"/>
    <property type="molecule type" value="Genomic_DNA"/>
</dbReference>
<dbReference type="Pfam" id="PF00111">
    <property type="entry name" value="Fer2"/>
    <property type="match status" value="1"/>
</dbReference>
<dbReference type="PANTHER" id="PTHR42895">
    <property type="entry name" value="IRON-SULFUR CLUSTER-BINDING PROTEIN-RELATED"/>
    <property type="match status" value="1"/>
</dbReference>
<dbReference type="Pfam" id="PF17650">
    <property type="entry name" value="RACo_linker"/>
    <property type="match status" value="1"/>
</dbReference>
<dbReference type="PANTHER" id="PTHR42895:SF2">
    <property type="entry name" value="IRON-SULFUR CLUSTER PROTEIN"/>
    <property type="match status" value="1"/>
</dbReference>
<dbReference type="GO" id="GO:0051536">
    <property type="term" value="F:iron-sulfur cluster binding"/>
    <property type="evidence" value="ECO:0007669"/>
    <property type="project" value="InterPro"/>
</dbReference>
<dbReference type="Gene3D" id="3.30.420.480">
    <property type="entry name" value="Domain of unknown function (DUF4445)"/>
    <property type="match status" value="1"/>
</dbReference>
<dbReference type="Gene3D" id="3.10.20.880">
    <property type="match status" value="1"/>
</dbReference>
<evidence type="ECO:0000313" key="2">
    <source>
        <dbReference type="EMBL" id="GAG77451.1"/>
    </source>
</evidence>
<dbReference type="InterPro" id="IPR052911">
    <property type="entry name" value="Corrinoid_activation_enz"/>
</dbReference>
<dbReference type="CDD" id="cd00207">
    <property type="entry name" value="fer2"/>
    <property type="match status" value="1"/>
</dbReference>
<feature type="domain" description="2Fe-2S ferredoxin-type" evidence="1">
    <location>
        <begin position="6"/>
        <end position="104"/>
    </location>
</feature>
<dbReference type="InterPro" id="IPR041414">
    <property type="entry name" value="Raco-like_middle"/>
</dbReference>
<dbReference type="SUPFAM" id="SSF54292">
    <property type="entry name" value="2Fe-2S ferredoxin-like"/>
    <property type="match status" value="1"/>
</dbReference>
<protein>
    <recommendedName>
        <fullName evidence="1">2Fe-2S ferredoxin-type domain-containing protein</fullName>
    </recommendedName>
</protein>
<dbReference type="PROSITE" id="PS51085">
    <property type="entry name" value="2FE2S_FER_2"/>
    <property type="match status" value="1"/>
</dbReference>
<gene>
    <name evidence="2" type="ORF">S01H4_35278</name>
</gene>
<dbReference type="Pfam" id="PF17651">
    <property type="entry name" value="Raco_middle"/>
    <property type="match status" value="1"/>
</dbReference>
<evidence type="ECO:0000259" key="1">
    <source>
        <dbReference type="PROSITE" id="PS51085"/>
    </source>
</evidence>
<dbReference type="InterPro" id="IPR012675">
    <property type="entry name" value="Beta-grasp_dom_sf"/>
</dbReference>
<organism evidence="2">
    <name type="scientific">marine sediment metagenome</name>
    <dbReference type="NCBI Taxonomy" id="412755"/>
    <lineage>
        <taxon>unclassified sequences</taxon>
        <taxon>metagenomes</taxon>
        <taxon>ecological metagenomes</taxon>
    </lineage>
</organism>
<reference evidence="2" key="1">
    <citation type="journal article" date="2014" name="Front. Microbiol.">
        <title>High frequency of phylogenetically diverse reductive dehalogenase-homologous genes in deep subseafloor sedimentary metagenomes.</title>
        <authorList>
            <person name="Kawai M."/>
            <person name="Futagami T."/>
            <person name="Toyoda A."/>
            <person name="Takaki Y."/>
            <person name="Nishi S."/>
            <person name="Hori S."/>
            <person name="Arai W."/>
            <person name="Tsubouchi T."/>
            <person name="Morono Y."/>
            <person name="Uchiyama I."/>
            <person name="Ito T."/>
            <person name="Fujiyama A."/>
            <person name="Inagaki F."/>
            <person name="Takami H."/>
        </authorList>
    </citation>
    <scope>NUCLEOTIDE SEQUENCE</scope>
    <source>
        <strain evidence="2">Expedition CK06-06</strain>
    </source>
</reference>
<name>X1BZA6_9ZZZZ</name>
<sequence>MKNNNFKITIDFEPISRRLYFARDENIYQLLINSGIRVRSLCGGLGTCGKCKIMVQKGNKYLNPPTDSEKALLTPTEINESWRLACQSRIAENQIPLLETLQPPQIRIFLPQELLVEDFKILTSGLNKGVSLNPNVKKLFVEVNKPNLEDPVPDLERVLISLSSKNGIIKDVNTLLVEFEALKKLPKILREENHSITITLYDNNKIIDFEAGNKVDGNYGIAFDIGTTTLVGYLINLNDGKIYSVASALNPQTAYGEDVITRITYVNNNEDGLLKLSSAVVDALNDIIKKNCA</sequence>